<evidence type="ECO:0000256" key="1">
    <source>
        <dbReference type="ARBA" id="ARBA00022741"/>
    </source>
</evidence>
<dbReference type="GO" id="GO:0003774">
    <property type="term" value="F:cytoskeletal motor activity"/>
    <property type="evidence" value="ECO:0007669"/>
    <property type="project" value="InterPro"/>
</dbReference>
<gene>
    <name evidence="8" type="primary">LOC108629322</name>
</gene>
<dbReference type="SUPFAM" id="SSF52540">
    <property type="entry name" value="P-loop containing nucleoside triphosphate hydrolases"/>
    <property type="match status" value="1"/>
</dbReference>
<comment type="similarity">
    <text evidence="5">Belongs to the TRAFAC class myosin-kinesin ATPase superfamily. Myosin family.</text>
</comment>
<evidence type="ECO:0000259" key="6">
    <source>
        <dbReference type="PROSITE" id="PS51456"/>
    </source>
</evidence>
<dbReference type="InterPro" id="IPR057772">
    <property type="entry name" value="SH3_Myo18a"/>
</dbReference>
<dbReference type="GeneID" id="108629322"/>
<comment type="caution">
    <text evidence="5">Lacks conserved residue(s) required for the propagation of feature annotation.</text>
</comment>
<dbReference type="InterPro" id="IPR001609">
    <property type="entry name" value="Myosin_head_motor_dom-like"/>
</dbReference>
<name>A0AAJ7J8L1_9HYME</name>
<organism evidence="7 8">
    <name type="scientific">Ceratina calcarata</name>
    <dbReference type="NCBI Taxonomy" id="156304"/>
    <lineage>
        <taxon>Eukaryota</taxon>
        <taxon>Metazoa</taxon>
        <taxon>Ecdysozoa</taxon>
        <taxon>Arthropoda</taxon>
        <taxon>Hexapoda</taxon>
        <taxon>Insecta</taxon>
        <taxon>Pterygota</taxon>
        <taxon>Neoptera</taxon>
        <taxon>Endopterygota</taxon>
        <taxon>Hymenoptera</taxon>
        <taxon>Apocrita</taxon>
        <taxon>Aculeata</taxon>
        <taxon>Apoidea</taxon>
        <taxon>Anthophila</taxon>
        <taxon>Apidae</taxon>
        <taxon>Ceratina</taxon>
        <taxon>Zadontomerus</taxon>
    </lineage>
</organism>
<evidence type="ECO:0000256" key="2">
    <source>
        <dbReference type="ARBA" id="ARBA00022840"/>
    </source>
</evidence>
<dbReference type="GO" id="GO:0005524">
    <property type="term" value="F:ATP binding"/>
    <property type="evidence" value="ECO:0007669"/>
    <property type="project" value="UniProtKB-KW"/>
</dbReference>
<dbReference type="AlphaFoldDB" id="A0AAJ7J8L1"/>
<feature type="domain" description="Myosin motor" evidence="6">
    <location>
        <begin position="81"/>
        <end position="139"/>
    </location>
</feature>
<evidence type="ECO:0000313" key="7">
    <source>
        <dbReference type="Proteomes" id="UP000694925"/>
    </source>
</evidence>
<evidence type="ECO:0000256" key="5">
    <source>
        <dbReference type="PROSITE-ProRule" id="PRU00782"/>
    </source>
</evidence>
<dbReference type="InterPro" id="IPR036961">
    <property type="entry name" value="Kinesin_motor_dom_sf"/>
</dbReference>
<dbReference type="InterPro" id="IPR027417">
    <property type="entry name" value="P-loop_NTPase"/>
</dbReference>
<dbReference type="Gene3D" id="3.40.850.10">
    <property type="entry name" value="Kinesin motor domain"/>
    <property type="match status" value="1"/>
</dbReference>
<keyword evidence="4" id="KW-0505">Motor protein</keyword>
<evidence type="ECO:0000313" key="8">
    <source>
        <dbReference type="RefSeq" id="XP_017887406.1"/>
    </source>
</evidence>
<evidence type="ECO:0000256" key="4">
    <source>
        <dbReference type="ARBA" id="ARBA00023175"/>
    </source>
</evidence>
<dbReference type="KEGG" id="ccal:108629322"/>
<keyword evidence="7" id="KW-1185">Reference proteome</keyword>
<sequence>MLERDVGWLLKARSEEHLAQEQEWLSSERVWLLHRGGFTPAVKCGPADPDTGKLRIRLTTSGEELLVDEEDVEKANPPQFDKAEELSQLRFLNESSVLHTLRQRYANNLIHTYAGDSMIIINPVAPLRFTRHMAIYSEK</sequence>
<dbReference type="Pfam" id="PF00063">
    <property type="entry name" value="Myosin_head"/>
    <property type="match status" value="1"/>
</dbReference>
<reference evidence="8" key="1">
    <citation type="submission" date="2025-08" db="UniProtKB">
        <authorList>
            <consortium name="RefSeq"/>
        </authorList>
    </citation>
    <scope>IDENTIFICATION</scope>
    <source>
        <tissue evidence="8">Whole body</tissue>
    </source>
</reference>
<keyword evidence="2" id="KW-0067">ATP-binding</keyword>
<dbReference type="RefSeq" id="XP_017887406.1">
    <property type="nucleotide sequence ID" value="XM_018031917.1"/>
</dbReference>
<dbReference type="GO" id="GO:0016459">
    <property type="term" value="C:myosin complex"/>
    <property type="evidence" value="ECO:0007669"/>
    <property type="project" value="UniProtKB-KW"/>
</dbReference>
<keyword evidence="1" id="KW-0547">Nucleotide-binding</keyword>
<dbReference type="Pfam" id="PF24556">
    <property type="entry name" value="SH3_Myosin-XVIIIa"/>
    <property type="match status" value="1"/>
</dbReference>
<accession>A0AAJ7J8L1</accession>
<keyword evidence="3 5" id="KW-0518">Myosin</keyword>
<dbReference type="GO" id="GO:0003779">
    <property type="term" value="F:actin binding"/>
    <property type="evidence" value="ECO:0007669"/>
    <property type="project" value="UniProtKB-KW"/>
</dbReference>
<evidence type="ECO:0000256" key="3">
    <source>
        <dbReference type="ARBA" id="ARBA00023123"/>
    </source>
</evidence>
<feature type="non-terminal residue" evidence="8">
    <location>
        <position position="139"/>
    </location>
</feature>
<keyword evidence="5" id="KW-0009">Actin-binding</keyword>
<protein>
    <submittedName>
        <fullName evidence="8">Unconventional myosin-XVIIIa-like</fullName>
    </submittedName>
</protein>
<proteinExistence type="inferred from homology"/>
<dbReference type="Proteomes" id="UP000694925">
    <property type="component" value="Unplaced"/>
</dbReference>
<dbReference type="PROSITE" id="PS51456">
    <property type="entry name" value="MYOSIN_MOTOR"/>
    <property type="match status" value="1"/>
</dbReference>